<dbReference type="Pfam" id="PF13565">
    <property type="entry name" value="HTH_32"/>
    <property type="match status" value="1"/>
</dbReference>
<gene>
    <name evidence="2" type="ORF">PPL_07421</name>
</gene>
<dbReference type="Proteomes" id="UP000001396">
    <property type="component" value="Unassembled WGS sequence"/>
</dbReference>
<dbReference type="InterPro" id="IPR036397">
    <property type="entry name" value="RNaseH_sf"/>
</dbReference>
<dbReference type="Pfam" id="PF13358">
    <property type="entry name" value="DDE_3"/>
    <property type="match status" value="1"/>
</dbReference>
<sequence>MSIDELIRQRIIEGSNRGCSKRRLASLFGISRSTVKRTIDRYNELGHLHDRSKIGRPRRVSDRTRRAMKRWVCQRECVSLSEIKNRLAATYGLNISLSRIGNILREEGLEYKSLSRKFDLTAKHAEIRLDFAMAHRNWTVEQWKQLVFSGEGFLSEIEGTLKQEQYTEILRDAYIQSLNYYEFARANYILAMDNCSIHKAKSVVNYMNRHKIKYLYLPDNSPDINIIDNVWAILKRRVKRRMAVEPLAKFEDVILEEWEMIGPDTIDELYQSLPRRMEEIINAKGWWTKY</sequence>
<keyword evidence="3" id="KW-1185">Reference proteome</keyword>
<organism evidence="2 3">
    <name type="scientific">Heterostelium pallidum (strain ATCC 26659 / Pp 5 / PN500)</name>
    <name type="common">Cellular slime mold</name>
    <name type="synonym">Polysphondylium pallidum</name>
    <dbReference type="NCBI Taxonomy" id="670386"/>
    <lineage>
        <taxon>Eukaryota</taxon>
        <taxon>Amoebozoa</taxon>
        <taxon>Evosea</taxon>
        <taxon>Eumycetozoa</taxon>
        <taxon>Dictyostelia</taxon>
        <taxon>Acytosteliales</taxon>
        <taxon>Acytosteliaceae</taxon>
        <taxon>Heterostelium</taxon>
    </lineage>
</organism>
<dbReference type="OMA" id="MGYRCHI"/>
<dbReference type="AlphaFoldDB" id="D3BFX0"/>
<evidence type="ECO:0000259" key="1">
    <source>
        <dbReference type="Pfam" id="PF13358"/>
    </source>
</evidence>
<name>D3BFX0_HETP5</name>
<dbReference type="PANTHER" id="PTHR46564:SF1">
    <property type="entry name" value="TRANSPOSASE"/>
    <property type="match status" value="1"/>
</dbReference>
<dbReference type="InterPro" id="IPR036388">
    <property type="entry name" value="WH-like_DNA-bd_sf"/>
</dbReference>
<protein>
    <recommendedName>
        <fullName evidence="1">Tc1-like transposase DDE domain-containing protein</fullName>
    </recommendedName>
</protein>
<dbReference type="InParanoid" id="D3BFX0"/>
<proteinExistence type="predicted"/>
<feature type="domain" description="Tc1-like transposase DDE" evidence="1">
    <location>
        <begin position="158"/>
        <end position="241"/>
    </location>
</feature>
<dbReference type="STRING" id="670386.D3BFX0"/>
<evidence type="ECO:0000313" key="2">
    <source>
        <dbReference type="EMBL" id="EFA79730.1"/>
    </source>
</evidence>
<dbReference type="Gene3D" id="1.10.10.10">
    <property type="entry name" value="Winged helix-like DNA-binding domain superfamily/Winged helix DNA-binding domain"/>
    <property type="match status" value="1"/>
</dbReference>
<dbReference type="RefSeq" id="XP_020431851.1">
    <property type="nucleotide sequence ID" value="XM_020578256.1"/>
</dbReference>
<dbReference type="SUPFAM" id="SSF46689">
    <property type="entry name" value="Homeodomain-like"/>
    <property type="match status" value="1"/>
</dbReference>
<reference evidence="2 3" key="1">
    <citation type="journal article" date="2011" name="Genome Res.">
        <title>Phylogeny-wide analysis of social amoeba genomes highlights ancient origins for complex intercellular communication.</title>
        <authorList>
            <person name="Heidel A.J."/>
            <person name="Lawal H.M."/>
            <person name="Felder M."/>
            <person name="Schilde C."/>
            <person name="Helps N.R."/>
            <person name="Tunggal B."/>
            <person name="Rivero F."/>
            <person name="John U."/>
            <person name="Schleicher M."/>
            <person name="Eichinger L."/>
            <person name="Platzer M."/>
            <person name="Noegel A.A."/>
            <person name="Schaap P."/>
            <person name="Gloeckner G."/>
        </authorList>
    </citation>
    <scope>NUCLEOTIDE SEQUENCE [LARGE SCALE GENOMIC DNA]</scope>
    <source>
        <strain evidence="3">ATCC 26659 / Pp 5 / PN500</strain>
    </source>
</reference>
<dbReference type="PANTHER" id="PTHR46564">
    <property type="entry name" value="TRANSPOSASE"/>
    <property type="match status" value="1"/>
</dbReference>
<evidence type="ECO:0000313" key="3">
    <source>
        <dbReference type="Proteomes" id="UP000001396"/>
    </source>
</evidence>
<comment type="caution">
    <text evidence="2">The sequence shown here is derived from an EMBL/GenBank/DDBJ whole genome shotgun (WGS) entry which is preliminary data.</text>
</comment>
<dbReference type="InterPro" id="IPR038717">
    <property type="entry name" value="Tc1-like_DDE_dom"/>
</dbReference>
<dbReference type="GO" id="GO:0003676">
    <property type="term" value="F:nucleic acid binding"/>
    <property type="evidence" value="ECO:0007669"/>
    <property type="project" value="InterPro"/>
</dbReference>
<accession>D3BFX0</accession>
<dbReference type="GeneID" id="31362902"/>
<dbReference type="EMBL" id="ADBJ01000032">
    <property type="protein sequence ID" value="EFA79730.1"/>
    <property type="molecule type" value="Genomic_DNA"/>
</dbReference>
<dbReference type="InterPro" id="IPR009057">
    <property type="entry name" value="Homeodomain-like_sf"/>
</dbReference>
<dbReference type="Gene3D" id="3.30.420.10">
    <property type="entry name" value="Ribonuclease H-like superfamily/Ribonuclease H"/>
    <property type="match status" value="1"/>
</dbReference>